<feature type="region of interest" description="Disordered" evidence="6">
    <location>
        <begin position="1"/>
        <end position="32"/>
    </location>
</feature>
<dbReference type="InterPro" id="IPR036259">
    <property type="entry name" value="MFS_trans_sf"/>
</dbReference>
<keyword evidence="5" id="KW-0325">Glycoprotein</keyword>
<feature type="transmembrane region" description="Helical" evidence="7">
    <location>
        <begin position="462"/>
        <end position="484"/>
    </location>
</feature>
<dbReference type="EMBL" id="FCQH01000008">
    <property type="protein sequence ID" value="CVK96562.1"/>
    <property type="molecule type" value="Genomic_DNA"/>
</dbReference>
<feature type="transmembrane region" description="Helical" evidence="7">
    <location>
        <begin position="200"/>
        <end position="223"/>
    </location>
</feature>
<proteinExistence type="predicted"/>
<feature type="transmembrane region" description="Helical" evidence="7">
    <location>
        <begin position="76"/>
        <end position="98"/>
    </location>
</feature>
<dbReference type="Pfam" id="PF07690">
    <property type="entry name" value="MFS_1"/>
    <property type="match status" value="1"/>
</dbReference>
<reference evidence="10" key="1">
    <citation type="journal article" date="2016" name="Genome Biol. Evol.">
        <title>Comparative 'omics' of the Fusarium fujikuroi species complex highlights differences in genetic potential and metabolite synthesis.</title>
        <authorList>
            <person name="Niehaus E.-M."/>
            <person name="Muensterkoetter M."/>
            <person name="Proctor R.H."/>
            <person name="Brown D.W."/>
            <person name="Sharon A."/>
            <person name="Idan Y."/>
            <person name="Oren-Young L."/>
            <person name="Sieber C.M."/>
            <person name="Novak O."/>
            <person name="Pencik A."/>
            <person name="Tarkowska D."/>
            <person name="Hromadova K."/>
            <person name="Freeman S."/>
            <person name="Maymon M."/>
            <person name="Elazar M."/>
            <person name="Youssef S.A."/>
            <person name="El-Shabrawy E.S.M."/>
            <person name="Shalaby A.B.A."/>
            <person name="Houterman P."/>
            <person name="Brock N.L."/>
            <person name="Burkhardt I."/>
            <person name="Tsavkelova E.A."/>
            <person name="Dickschat J.S."/>
            <person name="Galuszka P."/>
            <person name="Gueldener U."/>
            <person name="Tudzynski B."/>
        </authorList>
    </citation>
    <scope>NUCLEOTIDE SEQUENCE [LARGE SCALE GENOMIC DNA]</scope>
    <source>
        <strain evidence="10">MRC7560</strain>
    </source>
</reference>
<dbReference type="GO" id="GO:0022857">
    <property type="term" value="F:transmembrane transporter activity"/>
    <property type="evidence" value="ECO:0007669"/>
    <property type="project" value="InterPro"/>
</dbReference>
<dbReference type="PROSITE" id="PS50850">
    <property type="entry name" value="MFS"/>
    <property type="match status" value="1"/>
</dbReference>
<dbReference type="InterPro" id="IPR011701">
    <property type="entry name" value="MFS"/>
</dbReference>
<comment type="subcellular location">
    <subcellularLocation>
        <location evidence="1">Membrane</location>
        <topology evidence="1">Multi-pass membrane protein</topology>
    </subcellularLocation>
</comment>
<dbReference type="VEuPathDB" id="FungiDB:FMAN_10908"/>
<keyword evidence="4 7" id="KW-0472">Membrane</keyword>
<feature type="transmembrane region" description="Helical" evidence="7">
    <location>
        <begin position="141"/>
        <end position="164"/>
    </location>
</feature>
<dbReference type="SUPFAM" id="SSF103473">
    <property type="entry name" value="MFS general substrate transporter"/>
    <property type="match status" value="1"/>
</dbReference>
<gene>
    <name evidence="9" type="ORF">FMAN_10908</name>
</gene>
<dbReference type="GeneID" id="65090160"/>
<evidence type="ECO:0000313" key="9">
    <source>
        <dbReference type="EMBL" id="CVK96562.1"/>
    </source>
</evidence>
<evidence type="ECO:0000256" key="7">
    <source>
        <dbReference type="SAM" id="Phobius"/>
    </source>
</evidence>
<dbReference type="GO" id="GO:0005886">
    <property type="term" value="C:plasma membrane"/>
    <property type="evidence" value="ECO:0007669"/>
    <property type="project" value="TreeGrafter"/>
</dbReference>
<dbReference type="AlphaFoldDB" id="A0A1L7TIA2"/>
<evidence type="ECO:0000256" key="6">
    <source>
        <dbReference type="SAM" id="MobiDB-lite"/>
    </source>
</evidence>
<keyword evidence="10" id="KW-1185">Reference proteome</keyword>
<feature type="transmembrane region" description="Helical" evidence="7">
    <location>
        <begin position="110"/>
        <end position="129"/>
    </location>
</feature>
<feature type="transmembrane region" description="Helical" evidence="7">
    <location>
        <begin position="357"/>
        <end position="378"/>
    </location>
</feature>
<dbReference type="PANTHER" id="PTHR23502">
    <property type="entry name" value="MAJOR FACILITATOR SUPERFAMILY"/>
    <property type="match status" value="1"/>
</dbReference>
<evidence type="ECO:0000256" key="5">
    <source>
        <dbReference type="ARBA" id="ARBA00023180"/>
    </source>
</evidence>
<evidence type="ECO:0000259" key="8">
    <source>
        <dbReference type="PROSITE" id="PS50850"/>
    </source>
</evidence>
<feature type="domain" description="Major facilitator superfamily (MFS) profile" evidence="8">
    <location>
        <begin position="75"/>
        <end position="520"/>
    </location>
</feature>
<feature type="transmembrane region" description="Helical" evidence="7">
    <location>
        <begin position="490"/>
        <end position="517"/>
    </location>
</feature>
<evidence type="ECO:0000256" key="3">
    <source>
        <dbReference type="ARBA" id="ARBA00022989"/>
    </source>
</evidence>
<comment type="caution">
    <text evidence="9">The sequence shown here is derived from an EMBL/GenBank/DDBJ whole genome shotgun (WGS) entry which is preliminary data.</text>
</comment>
<keyword evidence="2 7" id="KW-0812">Transmembrane</keyword>
<dbReference type="Gene3D" id="1.20.1250.20">
    <property type="entry name" value="MFS general substrate transporter like domains"/>
    <property type="match status" value="1"/>
</dbReference>
<name>A0A1L7TIA2_FUSMA</name>
<accession>A0A1L7TIA2</accession>
<protein>
    <submittedName>
        <fullName evidence="9">Related to multidrug resistant protein</fullName>
    </submittedName>
</protein>
<feature type="transmembrane region" description="Helical" evidence="7">
    <location>
        <begin position="434"/>
        <end position="455"/>
    </location>
</feature>
<sequence length="545" mass="60097">MFKSSSKATEPSQNWRERVANNESAIESPSDASEALSREHAEYLMIRHGTLDLDPLPGPDDMDPYNWPNWKKIVNLMLVVVHACMATFIAAAIIPAFPELAEDLGVSLQQVSYLTTLQIAFLAVAPAIHRPFANTFGRRPMFLVSLLVSMLGNIGCAKSTSYAAMAACRAIVAFFISPAAALGSGVVTETFLKKHRARCLGIWTLMSILGVPLAPLIMGFISAAGGYQWIYWTLAIVSQLPIDLSYTISRQFFLSLQINGLQLVAYLFLGPETLYVRGANEPKGSSFKRKYLIFKRIHPRPLSLNDFIHPFGLWCRIGVVLPTVAHAMVFLFCNTLIAVEIPNLFGEKFGFNSQQLGLQFIGMIVGHALGEPISGTLSDYWMNRRLRKTGCKARPEYRLWFSYLGFMLAIAGVVVFLVQIQLAPQGYWNITPVIGIALAGAGNLIATTVLITYAVDRHPQEAASIGVFVTFVRQVWAFIGPFWFPPMFTSVGLIASSGIATGLIVAVSVIPTILIHWSSRSRQVQEKGSGVSRRENSEQEVMTEK</sequence>
<feature type="transmembrane region" description="Helical" evidence="7">
    <location>
        <begin position="399"/>
        <end position="422"/>
    </location>
</feature>
<organism evidence="9 10">
    <name type="scientific">Fusarium mangiferae</name>
    <name type="common">Mango malformation disease fungus</name>
    <dbReference type="NCBI Taxonomy" id="192010"/>
    <lineage>
        <taxon>Eukaryota</taxon>
        <taxon>Fungi</taxon>
        <taxon>Dikarya</taxon>
        <taxon>Ascomycota</taxon>
        <taxon>Pezizomycotina</taxon>
        <taxon>Sordariomycetes</taxon>
        <taxon>Hypocreomycetidae</taxon>
        <taxon>Hypocreales</taxon>
        <taxon>Nectriaceae</taxon>
        <taxon>Fusarium</taxon>
        <taxon>Fusarium fujikuroi species complex</taxon>
    </lineage>
</organism>
<feature type="region of interest" description="Disordered" evidence="6">
    <location>
        <begin position="526"/>
        <end position="545"/>
    </location>
</feature>
<feature type="compositionally biased region" description="Basic and acidic residues" evidence="6">
    <location>
        <begin position="532"/>
        <end position="545"/>
    </location>
</feature>
<dbReference type="InterPro" id="IPR020846">
    <property type="entry name" value="MFS_dom"/>
</dbReference>
<feature type="transmembrane region" description="Helical" evidence="7">
    <location>
        <begin position="313"/>
        <end position="337"/>
    </location>
</feature>
<dbReference type="RefSeq" id="XP_041683995.1">
    <property type="nucleotide sequence ID" value="XM_041833654.1"/>
</dbReference>
<feature type="compositionally biased region" description="Polar residues" evidence="6">
    <location>
        <begin position="1"/>
        <end position="14"/>
    </location>
</feature>
<evidence type="ECO:0000313" key="10">
    <source>
        <dbReference type="Proteomes" id="UP000184255"/>
    </source>
</evidence>
<dbReference type="PANTHER" id="PTHR23502:SF2">
    <property type="entry name" value="TRANSPORTER, PUTATIVE (AFU_ORTHOLOGUE AFUA_2G08910)-RELATED"/>
    <property type="match status" value="1"/>
</dbReference>
<dbReference type="Gene3D" id="1.20.1720.10">
    <property type="entry name" value="Multidrug resistance protein D"/>
    <property type="match status" value="1"/>
</dbReference>
<evidence type="ECO:0000256" key="2">
    <source>
        <dbReference type="ARBA" id="ARBA00022692"/>
    </source>
</evidence>
<evidence type="ECO:0000256" key="4">
    <source>
        <dbReference type="ARBA" id="ARBA00023136"/>
    </source>
</evidence>
<dbReference type="Proteomes" id="UP000184255">
    <property type="component" value="Unassembled WGS sequence"/>
</dbReference>
<feature type="transmembrane region" description="Helical" evidence="7">
    <location>
        <begin position="170"/>
        <end position="188"/>
    </location>
</feature>
<keyword evidence="3 7" id="KW-1133">Transmembrane helix</keyword>
<evidence type="ECO:0000256" key="1">
    <source>
        <dbReference type="ARBA" id="ARBA00004141"/>
    </source>
</evidence>
<feature type="compositionally biased region" description="Polar residues" evidence="6">
    <location>
        <begin position="21"/>
        <end position="31"/>
    </location>
</feature>